<organism evidence="8 9">
    <name type="scientific">Candidatus Yanofskybacteria bacterium GW2011_GWE2_40_11</name>
    <dbReference type="NCBI Taxonomy" id="1619033"/>
    <lineage>
        <taxon>Bacteria</taxon>
        <taxon>Candidatus Yanofskyibacteriota</taxon>
    </lineage>
</organism>
<reference evidence="8 9" key="1">
    <citation type="journal article" date="2015" name="Nature">
        <title>rRNA introns, odd ribosomes, and small enigmatic genomes across a large radiation of phyla.</title>
        <authorList>
            <person name="Brown C.T."/>
            <person name="Hug L.A."/>
            <person name="Thomas B.C."/>
            <person name="Sharon I."/>
            <person name="Castelle C.J."/>
            <person name="Singh A."/>
            <person name="Wilkins M.J."/>
            <person name="Williams K.H."/>
            <person name="Banfield J.F."/>
        </authorList>
    </citation>
    <scope>NUCLEOTIDE SEQUENCE [LARGE SCALE GENOMIC DNA]</scope>
</reference>
<evidence type="ECO:0000256" key="4">
    <source>
        <dbReference type="ARBA" id="ARBA00022825"/>
    </source>
</evidence>
<evidence type="ECO:0000256" key="5">
    <source>
        <dbReference type="RuleBase" id="RU004404"/>
    </source>
</evidence>
<evidence type="ECO:0000256" key="2">
    <source>
        <dbReference type="ARBA" id="ARBA00022670"/>
    </source>
</evidence>
<dbReference type="PANTHER" id="PTHR32060:SF30">
    <property type="entry name" value="CARBOXY-TERMINAL PROCESSING PROTEASE CTPA"/>
    <property type="match status" value="1"/>
</dbReference>
<evidence type="ECO:0000313" key="8">
    <source>
        <dbReference type="EMBL" id="KKR41196.1"/>
    </source>
</evidence>
<proteinExistence type="inferred from homology"/>
<dbReference type="InterPro" id="IPR005151">
    <property type="entry name" value="Tail-specific_protease"/>
</dbReference>
<dbReference type="FunFam" id="2.30.42.10:FF:000063">
    <property type="entry name" value="Peptidase, S41 family"/>
    <property type="match status" value="1"/>
</dbReference>
<dbReference type="InterPro" id="IPR001478">
    <property type="entry name" value="PDZ"/>
</dbReference>
<dbReference type="PANTHER" id="PTHR32060">
    <property type="entry name" value="TAIL-SPECIFIC PROTEASE"/>
    <property type="match status" value="1"/>
</dbReference>
<gene>
    <name evidence="8" type="ORF">UT75_C0001G0100</name>
</gene>
<dbReference type="SUPFAM" id="SSF50156">
    <property type="entry name" value="PDZ domain-like"/>
    <property type="match status" value="1"/>
</dbReference>
<dbReference type="Gene3D" id="2.30.42.10">
    <property type="match status" value="1"/>
</dbReference>
<evidence type="ECO:0000259" key="7">
    <source>
        <dbReference type="PROSITE" id="PS50106"/>
    </source>
</evidence>
<dbReference type="InterPro" id="IPR029045">
    <property type="entry name" value="ClpP/crotonase-like_dom_sf"/>
</dbReference>
<dbReference type="GO" id="GO:0006508">
    <property type="term" value="P:proteolysis"/>
    <property type="evidence" value="ECO:0007669"/>
    <property type="project" value="UniProtKB-KW"/>
</dbReference>
<feature type="transmembrane region" description="Helical" evidence="6">
    <location>
        <begin position="21"/>
        <end position="39"/>
    </location>
</feature>
<comment type="similarity">
    <text evidence="1 5">Belongs to the peptidase S41A family.</text>
</comment>
<accession>A0A0G0QV13</accession>
<dbReference type="PROSITE" id="PS50106">
    <property type="entry name" value="PDZ"/>
    <property type="match status" value="1"/>
</dbReference>
<dbReference type="EMBL" id="LBXZ01000001">
    <property type="protein sequence ID" value="KKR41196.1"/>
    <property type="molecule type" value="Genomic_DNA"/>
</dbReference>
<protein>
    <submittedName>
        <fullName evidence="8">Carboxyl-terminal protease</fullName>
    </submittedName>
</protein>
<dbReference type="SMART" id="SM00228">
    <property type="entry name" value="PDZ"/>
    <property type="match status" value="1"/>
</dbReference>
<keyword evidence="6" id="KW-0812">Transmembrane</keyword>
<dbReference type="GO" id="GO:0030288">
    <property type="term" value="C:outer membrane-bounded periplasmic space"/>
    <property type="evidence" value="ECO:0007669"/>
    <property type="project" value="TreeGrafter"/>
</dbReference>
<keyword evidence="4 5" id="KW-0720">Serine protease</keyword>
<dbReference type="Pfam" id="PF03572">
    <property type="entry name" value="Peptidase_S41"/>
    <property type="match status" value="1"/>
</dbReference>
<dbReference type="Pfam" id="PF17820">
    <property type="entry name" value="PDZ_6"/>
    <property type="match status" value="1"/>
</dbReference>
<sequence length="416" mass="45607">MESENQILQPEASRTKSKWRLVVLVGVLLIGLAVGYFIGQYEPSPVVARLINKDAVKYKDIDFELFWQVWDKLNEKYVDKGELSNEKMFYGAIAGMVNSAGDPYTTFFEPVESKKFQEEISGSFGGVGLELSKKNNVLTVVSPLKGTPADKAGIKAGDKVVKINGKSTQEMSVDEAVNLIRGKKGTKVILSISNGELRDYELTRDTIKIPTVDLKYFEEGSNKIAYMQIYSFNQNVESEFNKAAQDIIKSGATRLILDLRNNPGGLLDSAINMAGWFLNRGQIVVMEQFGDGTRNEFKSNGNGLLKLPTVILMNGGSASASEILAGALHDNRGIKLVGEKSFGKGSVQELENFSDGSSLKVTIAKWLTPNGISISEKGIEADIKVMLPEDPKELEALVIGEKGKDPQLDKALELLR</sequence>
<dbReference type="GO" id="GO:0004175">
    <property type="term" value="F:endopeptidase activity"/>
    <property type="evidence" value="ECO:0007669"/>
    <property type="project" value="TreeGrafter"/>
</dbReference>
<evidence type="ECO:0000313" key="9">
    <source>
        <dbReference type="Proteomes" id="UP000034072"/>
    </source>
</evidence>
<comment type="caution">
    <text evidence="8">The sequence shown here is derived from an EMBL/GenBank/DDBJ whole genome shotgun (WGS) entry which is preliminary data.</text>
</comment>
<dbReference type="InterPro" id="IPR036034">
    <property type="entry name" value="PDZ_sf"/>
</dbReference>
<feature type="domain" description="PDZ" evidence="7">
    <location>
        <begin position="113"/>
        <end position="181"/>
    </location>
</feature>
<evidence type="ECO:0000256" key="1">
    <source>
        <dbReference type="ARBA" id="ARBA00009179"/>
    </source>
</evidence>
<dbReference type="Gene3D" id="3.90.226.10">
    <property type="entry name" value="2-enoyl-CoA Hydratase, Chain A, domain 1"/>
    <property type="match status" value="1"/>
</dbReference>
<dbReference type="InterPro" id="IPR004447">
    <property type="entry name" value="Peptidase_S41A"/>
</dbReference>
<dbReference type="SUPFAM" id="SSF52096">
    <property type="entry name" value="ClpP/crotonase"/>
    <property type="match status" value="1"/>
</dbReference>
<evidence type="ECO:0000256" key="6">
    <source>
        <dbReference type="SAM" id="Phobius"/>
    </source>
</evidence>
<dbReference type="CDD" id="cd06782">
    <property type="entry name" value="cpPDZ_CPP-like"/>
    <property type="match status" value="1"/>
</dbReference>
<dbReference type="PATRIC" id="fig|1619033.3.peg.100"/>
<dbReference type="NCBIfam" id="TIGR00225">
    <property type="entry name" value="prc"/>
    <property type="match status" value="1"/>
</dbReference>
<name>A0A0G0QV13_9BACT</name>
<evidence type="ECO:0000256" key="3">
    <source>
        <dbReference type="ARBA" id="ARBA00022801"/>
    </source>
</evidence>
<dbReference type="Gene3D" id="3.30.750.44">
    <property type="match status" value="1"/>
</dbReference>
<keyword evidence="6" id="KW-0472">Membrane</keyword>
<dbReference type="InterPro" id="IPR041489">
    <property type="entry name" value="PDZ_6"/>
</dbReference>
<keyword evidence="3 5" id="KW-0378">Hydrolase</keyword>
<dbReference type="Proteomes" id="UP000034072">
    <property type="component" value="Unassembled WGS sequence"/>
</dbReference>
<dbReference type="SMART" id="SM00245">
    <property type="entry name" value="TSPc"/>
    <property type="match status" value="1"/>
</dbReference>
<dbReference type="GO" id="GO:0008236">
    <property type="term" value="F:serine-type peptidase activity"/>
    <property type="evidence" value="ECO:0007669"/>
    <property type="project" value="UniProtKB-KW"/>
</dbReference>
<dbReference type="GO" id="GO:0007165">
    <property type="term" value="P:signal transduction"/>
    <property type="evidence" value="ECO:0007669"/>
    <property type="project" value="TreeGrafter"/>
</dbReference>
<dbReference type="AlphaFoldDB" id="A0A0G0QV13"/>
<dbReference type="CDD" id="cd07560">
    <property type="entry name" value="Peptidase_S41_CPP"/>
    <property type="match status" value="1"/>
</dbReference>
<keyword evidence="6" id="KW-1133">Transmembrane helix</keyword>
<keyword evidence="2 5" id="KW-0645">Protease</keyword>